<evidence type="ECO:0000256" key="2">
    <source>
        <dbReference type="ARBA" id="ARBA00004613"/>
    </source>
</evidence>
<sequence>MRARTAPAAEVEGFFQAAPPRRTVASKEIIGEFDSVIEHRPNGWAAQGSASTVVDHPWELFHSNKDNWNAILELCDAARRSISIEQYIFAKSGIGSRLLRLLTAKSREGVQVRVLADGFGSFGLAASADGASLTRAGGEIVPYNSLSVLRRHPIGGLHRLHRKTVLCDETQLMIGGTCFHDRMADWRDTMVRVEGPVVQFAASAFERTWAYAGGRATRQEPAAQGPQSPAADWRYVLSEPVRPSRQNIYRELLTRINDARTSVFLATPYFVPDRTFWRAMCRLLRRGVELRLLLPARSDHSNVDIISHAFGRALARRGAKVWLYEPAMIHAKLAVVDGAWGMISSFNLDILSFSVNVENGIVSDRPAFIAAMEEQVDRDLSHSRRV</sequence>
<comment type="caution">
    <text evidence="7">The sequence shown here is derived from an EMBL/GenBank/DDBJ whole genome shotgun (WGS) entry which is preliminary data.</text>
</comment>
<dbReference type="InterPro" id="IPR025202">
    <property type="entry name" value="PLD-like_dom"/>
</dbReference>
<dbReference type="PANTHER" id="PTHR21248">
    <property type="entry name" value="CARDIOLIPIN SYNTHASE"/>
    <property type="match status" value="1"/>
</dbReference>
<dbReference type="GO" id="GO:0005576">
    <property type="term" value="C:extracellular region"/>
    <property type="evidence" value="ECO:0007669"/>
    <property type="project" value="UniProtKB-SubCell"/>
</dbReference>
<dbReference type="Pfam" id="PF13091">
    <property type="entry name" value="PLDc_2"/>
    <property type="match status" value="2"/>
</dbReference>
<dbReference type="AlphaFoldDB" id="A0A6N9T805"/>
<feature type="domain" description="PLD phosphodiesterase" evidence="6">
    <location>
        <begin position="325"/>
        <end position="352"/>
    </location>
</feature>
<protein>
    <recommendedName>
        <fullName evidence="3">Phospholipase D</fullName>
    </recommendedName>
    <alternativeName>
        <fullName evidence="5">Choline phosphatase</fullName>
    </alternativeName>
</protein>
<dbReference type="GO" id="GO:0030572">
    <property type="term" value="F:phosphatidyltransferase activity"/>
    <property type="evidence" value="ECO:0007669"/>
    <property type="project" value="UniProtKB-ARBA"/>
</dbReference>
<gene>
    <name evidence="7" type="ORF">GTK09_24220</name>
</gene>
<evidence type="ECO:0000256" key="4">
    <source>
        <dbReference type="ARBA" id="ARBA00022525"/>
    </source>
</evidence>
<comment type="subcellular location">
    <subcellularLocation>
        <location evidence="2">Secreted</location>
    </subcellularLocation>
</comment>
<dbReference type="GO" id="GO:0032049">
    <property type="term" value="P:cardiolipin biosynthetic process"/>
    <property type="evidence" value="ECO:0007669"/>
    <property type="project" value="UniProtKB-ARBA"/>
</dbReference>
<evidence type="ECO:0000259" key="6">
    <source>
        <dbReference type="PROSITE" id="PS50035"/>
    </source>
</evidence>
<evidence type="ECO:0000313" key="8">
    <source>
        <dbReference type="Proteomes" id="UP000469011"/>
    </source>
</evidence>
<keyword evidence="8" id="KW-1185">Reference proteome</keyword>
<evidence type="ECO:0000256" key="1">
    <source>
        <dbReference type="ARBA" id="ARBA00003145"/>
    </source>
</evidence>
<dbReference type="Proteomes" id="UP000469011">
    <property type="component" value="Unassembled WGS sequence"/>
</dbReference>
<dbReference type="PROSITE" id="PS50035">
    <property type="entry name" value="PLD"/>
    <property type="match status" value="1"/>
</dbReference>
<keyword evidence="4" id="KW-0964">Secreted</keyword>
<dbReference type="InterPro" id="IPR001736">
    <property type="entry name" value="PLipase_D/transphosphatidylase"/>
</dbReference>
<name>A0A6N9T805_9HYPH</name>
<dbReference type="Gene3D" id="3.30.870.10">
    <property type="entry name" value="Endonuclease Chain A"/>
    <property type="match status" value="2"/>
</dbReference>
<dbReference type="PANTHER" id="PTHR21248:SF22">
    <property type="entry name" value="PHOSPHOLIPASE D"/>
    <property type="match status" value="1"/>
</dbReference>
<evidence type="ECO:0000256" key="3">
    <source>
        <dbReference type="ARBA" id="ARBA00018392"/>
    </source>
</evidence>
<proteinExistence type="predicted"/>
<organism evidence="7 8">
    <name type="scientific">Jiella pacifica</name>
    <dbReference type="NCBI Taxonomy" id="2696469"/>
    <lineage>
        <taxon>Bacteria</taxon>
        <taxon>Pseudomonadati</taxon>
        <taxon>Pseudomonadota</taxon>
        <taxon>Alphaproteobacteria</taxon>
        <taxon>Hyphomicrobiales</taxon>
        <taxon>Aurantimonadaceae</taxon>
        <taxon>Jiella</taxon>
    </lineage>
</organism>
<dbReference type="SUPFAM" id="SSF56024">
    <property type="entry name" value="Phospholipase D/nuclease"/>
    <property type="match status" value="2"/>
</dbReference>
<comment type="function">
    <text evidence="1">Could be a virulence factor.</text>
</comment>
<reference evidence="7 8" key="1">
    <citation type="submission" date="2020-01" db="EMBL/GenBank/DDBJ databases">
        <title>Jiella pacifica sp. nov.</title>
        <authorList>
            <person name="Xue Z."/>
            <person name="Zhu S."/>
            <person name="Chen J."/>
            <person name="Yang J."/>
        </authorList>
    </citation>
    <scope>NUCLEOTIDE SEQUENCE [LARGE SCALE GENOMIC DNA]</scope>
    <source>
        <strain evidence="7 8">40Bstr34</strain>
    </source>
</reference>
<evidence type="ECO:0000256" key="5">
    <source>
        <dbReference type="ARBA" id="ARBA00029594"/>
    </source>
</evidence>
<accession>A0A6N9T805</accession>
<dbReference type="EMBL" id="JAAAMG010000031">
    <property type="protein sequence ID" value="NDW07523.1"/>
    <property type="molecule type" value="Genomic_DNA"/>
</dbReference>
<dbReference type="RefSeq" id="WP_163465979.1">
    <property type="nucleotide sequence ID" value="NZ_JAAAMG010000031.1"/>
</dbReference>
<evidence type="ECO:0000313" key="7">
    <source>
        <dbReference type="EMBL" id="NDW07523.1"/>
    </source>
</evidence>
<dbReference type="CDD" id="cd09110">
    <property type="entry name" value="PLDc_CLS_1"/>
    <property type="match status" value="1"/>
</dbReference>